<dbReference type="PROSITE" id="PS50878">
    <property type="entry name" value="RT_POL"/>
    <property type="match status" value="1"/>
</dbReference>
<dbReference type="SUPFAM" id="SSF56672">
    <property type="entry name" value="DNA/RNA polymerases"/>
    <property type="match status" value="1"/>
</dbReference>
<evidence type="ECO:0000313" key="3">
    <source>
        <dbReference type="Proteomes" id="UP000886611"/>
    </source>
</evidence>
<sequence>MNCLVAFDQSYCVPERCIFDNIFFVRDLVSASEIFGFKAGLISLDQEKAFDRVDHQYLFTVLKRFGFGETFLGYIKLMYTNVFSVLKINGGLGAPFSVTRGIRQGCALSGMLYSLSIEPLLHRLRQCLHGLSLPVCPTASFKVVAYADDVTVVVTEPDDVVLLQDCLQVFQTVSSARVNWSKCNAFLMGNWDCPPPNLPSGLTWNSKVFKHLGIYIGKSGATADNWEGLIDQIQGRLKKWKWVVAKLSFRGRVLIINNLIASMLWHKFRCADPPFWLLKEIQGILLDFFWDKLHWVKRSVIHLPVDEGGQGLVDILSRIEAFRLTDLQRLLYAPQPLLWRSLAFAFFHRVGNLNFDLQLLFIDIKRLAICAAHLLRNMLLIWHTKTNRVGINVESVFWLLEEPVIWNPVLEFDSVSLNSLLMNKGFTKVANFIDPVSNQWKSGAAVAHELGIRSVRLGGSIINKLKGSLVQLGAGPLCEDYISGDLIKEAEPPECIITIKPNVKDFISSNNSILTINHINGISFQNLSKKELYDWCLKVSHFMYLKDMTDTLWRNTLCLHDTTSPAWRTLYKPPIEKRVGDLQWRILHGAIATNSFLKTIGASTTDQCPFCLQKETIYHLFLYCTRLQPLLHFLDLLFKDLGIIFNNLIYIFGMSVSKLCKRQCLLGNFLLGQAKMATLKTRRNRDKDQKTTDALLMFKVLLQRRLRIEFEYFKLINQLDIFREIWAVNDVLCSLEDECLVLKYE</sequence>
<dbReference type="InterPro" id="IPR026960">
    <property type="entry name" value="RVT-Znf"/>
</dbReference>
<dbReference type="AlphaFoldDB" id="A0A8X7XL29"/>
<dbReference type="CDD" id="cd01650">
    <property type="entry name" value="RT_nLTR_like"/>
    <property type="match status" value="1"/>
</dbReference>
<organism evidence="2 3">
    <name type="scientific">Polypterus senegalus</name>
    <name type="common">Senegal bichir</name>
    <dbReference type="NCBI Taxonomy" id="55291"/>
    <lineage>
        <taxon>Eukaryota</taxon>
        <taxon>Metazoa</taxon>
        <taxon>Chordata</taxon>
        <taxon>Craniata</taxon>
        <taxon>Vertebrata</taxon>
        <taxon>Euteleostomi</taxon>
        <taxon>Actinopterygii</taxon>
        <taxon>Polypteriformes</taxon>
        <taxon>Polypteridae</taxon>
        <taxon>Polypterus</taxon>
    </lineage>
</organism>
<accession>A0A8X7XL29</accession>
<feature type="non-terminal residue" evidence="2">
    <location>
        <position position="745"/>
    </location>
</feature>
<evidence type="ECO:0000259" key="1">
    <source>
        <dbReference type="PROSITE" id="PS50878"/>
    </source>
</evidence>
<reference evidence="2 3" key="1">
    <citation type="journal article" date="2021" name="Cell">
        <title>Tracing the genetic footprints of vertebrate landing in non-teleost ray-finned fishes.</title>
        <authorList>
            <person name="Bi X."/>
            <person name="Wang K."/>
            <person name="Yang L."/>
            <person name="Pan H."/>
            <person name="Jiang H."/>
            <person name="Wei Q."/>
            <person name="Fang M."/>
            <person name="Yu H."/>
            <person name="Zhu C."/>
            <person name="Cai Y."/>
            <person name="He Y."/>
            <person name="Gan X."/>
            <person name="Zeng H."/>
            <person name="Yu D."/>
            <person name="Zhu Y."/>
            <person name="Jiang H."/>
            <person name="Qiu Q."/>
            <person name="Yang H."/>
            <person name="Zhang Y.E."/>
            <person name="Wang W."/>
            <person name="Zhu M."/>
            <person name="He S."/>
            <person name="Zhang G."/>
        </authorList>
    </citation>
    <scope>NUCLEOTIDE SEQUENCE [LARGE SCALE GENOMIC DNA]</scope>
    <source>
        <strain evidence="2">Bchr_013</strain>
    </source>
</reference>
<dbReference type="EMBL" id="JAATIS010000094">
    <property type="protein sequence ID" value="KAG2471255.1"/>
    <property type="molecule type" value="Genomic_DNA"/>
</dbReference>
<dbReference type="Pfam" id="PF13966">
    <property type="entry name" value="zf-RVT"/>
    <property type="match status" value="1"/>
</dbReference>
<dbReference type="InterPro" id="IPR000477">
    <property type="entry name" value="RT_dom"/>
</dbReference>
<feature type="non-terminal residue" evidence="2">
    <location>
        <position position="1"/>
    </location>
</feature>
<dbReference type="Pfam" id="PF00078">
    <property type="entry name" value="RVT_1"/>
    <property type="match status" value="1"/>
</dbReference>
<dbReference type="InterPro" id="IPR043502">
    <property type="entry name" value="DNA/RNA_pol_sf"/>
</dbReference>
<dbReference type="Proteomes" id="UP000886611">
    <property type="component" value="Unassembled WGS sequence"/>
</dbReference>
<keyword evidence="3" id="KW-1185">Reference proteome</keyword>
<dbReference type="PANTHER" id="PTHR19446">
    <property type="entry name" value="REVERSE TRANSCRIPTASES"/>
    <property type="match status" value="1"/>
</dbReference>
<gene>
    <name evidence="2" type="primary">Ytx2_1</name>
    <name evidence="2" type="ORF">GTO96_0005944</name>
</gene>
<protein>
    <submittedName>
        <fullName evidence="2">YTX2 protein</fullName>
    </submittedName>
</protein>
<proteinExistence type="predicted"/>
<name>A0A8X7XL29_POLSE</name>
<feature type="domain" description="Reverse transcriptase" evidence="1">
    <location>
        <begin position="1"/>
        <end position="216"/>
    </location>
</feature>
<comment type="caution">
    <text evidence="2">The sequence shown here is derived from an EMBL/GenBank/DDBJ whole genome shotgun (WGS) entry which is preliminary data.</text>
</comment>
<evidence type="ECO:0000313" key="2">
    <source>
        <dbReference type="EMBL" id="KAG2471255.1"/>
    </source>
</evidence>